<evidence type="ECO:0000256" key="4">
    <source>
        <dbReference type="ARBA" id="ARBA00022777"/>
    </source>
</evidence>
<organism evidence="8 9">
    <name type="scientific">Rhabdobacter roseus</name>
    <dbReference type="NCBI Taxonomy" id="1655419"/>
    <lineage>
        <taxon>Bacteria</taxon>
        <taxon>Pseudomonadati</taxon>
        <taxon>Bacteroidota</taxon>
        <taxon>Cytophagia</taxon>
        <taxon>Cytophagales</taxon>
        <taxon>Cytophagaceae</taxon>
        <taxon>Rhabdobacter</taxon>
    </lineage>
</organism>
<evidence type="ECO:0000256" key="2">
    <source>
        <dbReference type="ARBA" id="ARBA00022679"/>
    </source>
</evidence>
<keyword evidence="2 6" id="KW-0808">Transferase</keyword>
<evidence type="ECO:0000313" key="8">
    <source>
        <dbReference type="EMBL" id="MBB5284347.1"/>
    </source>
</evidence>
<feature type="domain" description="Carbohydrate kinase PfkB" evidence="7">
    <location>
        <begin position="23"/>
        <end position="297"/>
    </location>
</feature>
<dbReference type="AlphaFoldDB" id="A0A840TRK2"/>
<evidence type="ECO:0000256" key="1">
    <source>
        <dbReference type="ARBA" id="ARBA00010688"/>
    </source>
</evidence>
<keyword evidence="5" id="KW-0067">ATP-binding</keyword>
<proteinExistence type="inferred from homology"/>
<comment type="caution">
    <text evidence="8">The sequence shown here is derived from an EMBL/GenBank/DDBJ whole genome shotgun (WGS) entry which is preliminary data.</text>
</comment>
<reference evidence="8 9" key="1">
    <citation type="submission" date="2020-08" db="EMBL/GenBank/DDBJ databases">
        <title>Genomic Encyclopedia of Type Strains, Phase IV (KMG-IV): sequencing the most valuable type-strain genomes for metagenomic binning, comparative biology and taxonomic classification.</title>
        <authorList>
            <person name="Goeker M."/>
        </authorList>
    </citation>
    <scope>NUCLEOTIDE SEQUENCE [LARGE SCALE GENOMIC DNA]</scope>
    <source>
        <strain evidence="8 9">DSM 105074</strain>
    </source>
</reference>
<dbReference type="PANTHER" id="PTHR46566:SF2">
    <property type="entry name" value="ATP-DEPENDENT 6-PHOSPHOFRUCTOKINASE ISOZYME 2"/>
    <property type="match status" value="1"/>
</dbReference>
<evidence type="ECO:0000256" key="5">
    <source>
        <dbReference type="ARBA" id="ARBA00022840"/>
    </source>
</evidence>
<accession>A0A840TRK2</accession>
<dbReference type="InterPro" id="IPR017583">
    <property type="entry name" value="Tagatose/fructose_Pkinase"/>
</dbReference>
<comment type="similarity">
    <text evidence="1">Belongs to the carbohydrate kinase PfkB family.</text>
</comment>
<dbReference type="InterPro" id="IPR002173">
    <property type="entry name" value="Carboh/pur_kinase_PfkB_CS"/>
</dbReference>
<dbReference type="PIRSF" id="PIRSF000535">
    <property type="entry name" value="1PFK/6PFK/LacC"/>
    <property type="match status" value="1"/>
</dbReference>
<dbReference type="RefSeq" id="WP_184174295.1">
    <property type="nucleotide sequence ID" value="NZ_JACHGF010000003.1"/>
</dbReference>
<sequence>MATKATRPIVTLTVNPAVDKSTTVERLVPDDKLRCAKPQFEAGGGGINVARAIHRLGGNPIALFTAGGPTGQRLQALVKAEKVETLVVETKEWTRENLNIIETTTGLQYRFSMPGSALMPTEVEAIMDTLQEMDPAPSFIVASGSLSPGMPLDFYCQLARMAKARGTRFIVDTSGEALRLACGAGVYLLKPNIAELSQLVGADKLEMDEVDDAARALIIRGSCEVVVVSLGPMGAMLVTSDQVEHIPAPPVTKNSTVGAGDSMVAGLVWTLSQGKSLREAVRMGVACGSAATMSAGSELFKMQDVQRLQEWLNRYGQRYAVAIN</sequence>
<dbReference type="GO" id="GO:0005524">
    <property type="term" value="F:ATP binding"/>
    <property type="evidence" value="ECO:0007669"/>
    <property type="project" value="UniProtKB-KW"/>
</dbReference>
<evidence type="ECO:0000259" key="7">
    <source>
        <dbReference type="Pfam" id="PF00294"/>
    </source>
</evidence>
<gene>
    <name evidence="8" type="ORF">HNQ92_002490</name>
</gene>
<dbReference type="GO" id="GO:0003872">
    <property type="term" value="F:6-phosphofructokinase activity"/>
    <property type="evidence" value="ECO:0007669"/>
    <property type="project" value="UniProtKB-EC"/>
</dbReference>
<keyword evidence="4 8" id="KW-0418">Kinase</keyword>
<dbReference type="InterPro" id="IPR029056">
    <property type="entry name" value="Ribokinase-like"/>
</dbReference>
<protein>
    <submittedName>
        <fullName evidence="8">6-phosphofructokinase 2</fullName>
        <ecNumber evidence="8">2.7.1.11</ecNumber>
    </submittedName>
</protein>
<dbReference type="EC" id="2.7.1.11" evidence="8"/>
<dbReference type="Gene3D" id="3.40.1190.20">
    <property type="match status" value="1"/>
</dbReference>
<dbReference type="Proteomes" id="UP000557307">
    <property type="component" value="Unassembled WGS sequence"/>
</dbReference>
<name>A0A840TRK2_9BACT</name>
<dbReference type="Pfam" id="PF00294">
    <property type="entry name" value="PfkB"/>
    <property type="match status" value="1"/>
</dbReference>
<keyword evidence="3" id="KW-0547">Nucleotide-binding</keyword>
<evidence type="ECO:0000256" key="3">
    <source>
        <dbReference type="ARBA" id="ARBA00022741"/>
    </source>
</evidence>
<dbReference type="PANTHER" id="PTHR46566">
    <property type="entry name" value="1-PHOSPHOFRUCTOKINASE-RELATED"/>
    <property type="match status" value="1"/>
</dbReference>
<dbReference type="SUPFAM" id="SSF53613">
    <property type="entry name" value="Ribokinase-like"/>
    <property type="match status" value="1"/>
</dbReference>
<dbReference type="PROSITE" id="PS00584">
    <property type="entry name" value="PFKB_KINASES_2"/>
    <property type="match status" value="1"/>
</dbReference>
<dbReference type="NCBIfam" id="TIGR03168">
    <property type="entry name" value="1-PFK"/>
    <property type="match status" value="1"/>
</dbReference>
<dbReference type="InterPro" id="IPR011611">
    <property type="entry name" value="PfkB_dom"/>
</dbReference>
<dbReference type="PROSITE" id="PS00583">
    <property type="entry name" value="PFKB_KINASES_1"/>
    <property type="match status" value="1"/>
</dbReference>
<evidence type="ECO:0000313" key="9">
    <source>
        <dbReference type="Proteomes" id="UP000557307"/>
    </source>
</evidence>
<dbReference type="FunFam" id="3.40.1190.20:FF:000001">
    <property type="entry name" value="Phosphofructokinase"/>
    <property type="match status" value="1"/>
</dbReference>
<keyword evidence="9" id="KW-1185">Reference proteome</keyword>
<dbReference type="EMBL" id="JACHGF010000003">
    <property type="protein sequence ID" value="MBB5284347.1"/>
    <property type="molecule type" value="Genomic_DNA"/>
</dbReference>
<dbReference type="GO" id="GO:0005829">
    <property type="term" value="C:cytosol"/>
    <property type="evidence" value="ECO:0007669"/>
    <property type="project" value="TreeGrafter"/>
</dbReference>
<dbReference type="CDD" id="cd01164">
    <property type="entry name" value="FruK_PfkB_like"/>
    <property type="match status" value="1"/>
</dbReference>
<evidence type="ECO:0000256" key="6">
    <source>
        <dbReference type="PIRNR" id="PIRNR000535"/>
    </source>
</evidence>